<evidence type="ECO:0000256" key="1">
    <source>
        <dbReference type="ARBA" id="ARBA00005721"/>
    </source>
</evidence>
<gene>
    <name evidence="2" type="ORF">C8J48_2660</name>
</gene>
<dbReference type="EMBL" id="PZZP01000001">
    <property type="protein sequence ID" value="PTM60021.1"/>
    <property type="molecule type" value="Genomic_DNA"/>
</dbReference>
<dbReference type="Proteomes" id="UP000241639">
    <property type="component" value="Unassembled WGS sequence"/>
</dbReference>
<dbReference type="AlphaFoldDB" id="A0A2T4ZDP7"/>
<proteinExistence type="inferred from homology"/>
<comment type="similarity">
    <text evidence="1">Belongs to the asp23 family.</text>
</comment>
<protein>
    <submittedName>
        <fullName evidence="2">Putative alkaline shock family protein YloU</fullName>
    </submittedName>
</protein>
<dbReference type="InterPro" id="IPR005531">
    <property type="entry name" value="Asp23"/>
</dbReference>
<organism evidence="2 3">
    <name type="scientific">Desmospora activa DSM 45169</name>
    <dbReference type="NCBI Taxonomy" id="1121389"/>
    <lineage>
        <taxon>Bacteria</taxon>
        <taxon>Bacillati</taxon>
        <taxon>Bacillota</taxon>
        <taxon>Bacilli</taxon>
        <taxon>Bacillales</taxon>
        <taxon>Thermoactinomycetaceae</taxon>
        <taxon>Desmospora</taxon>
    </lineage>
</organism>
<reference evidence="2 3" key="1">
    <citation type="submission" date="2018-04" db="EMBL/GenBank/DDBJ databases">
        <title>Genomic Encyclopedia of Archaeal and Bacterial Type Strains, Phase II (KMG-II): from individual species to whole genera.</title>
        <authorList>
            <person name="Goeker M."/>
        </authorList>
    </citation>
    <scope>NUCLEOTIDE SEQUENCE [LARGE SCALE GENOMIC DNA]</scope>
    <source>
        <strain evidence="2 3">DSM 45169</strain>
    </source>
</reference>
<accession>A0A2T4ZDP7</accession>
<sequence length="128" mass="13928">MSDYQPRGGLKFSTHVLETIAGIATMEVEGITAMSGGVVEGISERLGRKNLTKGVEVEAGEQEVAIDLRVIVEYGRNVPQVYENVIQNVSNAIQHMTGLRVVEVVMYVEGVSFPEEVSAAPPERGRVR</sequence>
<dbReference type="PANTHER" id="PTHR34297:SF2">
    <property type="entry name" value="ASP23_GLS24 FAMILY ENVELOPE STRESS RESPONSE PROTEIN"/>
    <property type="match status" value="1"/>
</dbReference>
<dbReference type="OrthoDB" id="9793465at2"/>
<dbReference type="Pfam" id="PF03780">
    <property type="entry name" value="Asp23"/>
    <property type="match status" value="1"/>
</dbReference>
<evidence type="ECO:0000313" key="2">
    <source>
        <dbReference type="EMBL" id="PTM60021.1"/>
    </source>
</evidence>
<dbReference type="RefSeq" id="WP_107727455.1">
    <property type="nucleotide sequence ID" value="NZ_PZZP01000001.1"/>
</dbReference>
<keyword evidence="3" id="KW-1185">Reference proteome</keyword>
<dbReference type="PANTHER" id="PTHR34297">
    <property type="entry name" value="HYPOTHETICAL CYTOSOLIC PROTEIN-RELATED"/>
    <property type="match status" value="1"/>
</dbReference>
<evidence type="ECO:0000313" key="3">
    <source>
        <dbReference type="Proteomes" id="UP000241639"/>
    </source>
</evidence>
<comment type="caution">
    <text evidence="2">The sequence shown here is derived from an EMBL/GenBank/DDBJ whole genome shotgun (WGS) entry which is preliminary data.</text>
</comment>
<name>A0A2T4ZDP7_9BACL</name>